<dbReference type="InterPro" id="IPR021812">
    <property type="entry name" value="DUF3391"/>
</dbReference>
<proteinExistence type="predicted"/>
<protein>
    <submittedName>
        <fullName evidence="2">DUF3391 domain-containing protein</fullName>
    </submittedName>
</protein>
<reference evidence="3" key="1">
    <citation type="submission" date="2023-07" db="EMBL/GenBank/DDBJ databases">
        <title>Study on multiphase classification of strain Alteromonas salexigens isolated from the Yellow Sea.</title>
        <authorList>
            <person name="Sun L."/>
        </authorList>
    </citation>
    <scope>NUCLEOTIDE SEQUENCE [LARGE SCALE GENOMIC DNA]</scope>
    <source>
        <strain evidence="3">ASW11-19</strain>
    </source>
</reference>
<dbReference type="PANTHER" id="PTHR43155:SF2">
    <property type="entry name" value="CYCLIC DI-GMP PHOSPHODIESTERASE PA4108"/>
    <property type="match status" value="1"/>
</dbReference>
<dbReference type="Pfam" id="PF13487">
    <property type="entry name" value="HD_5"/>
    <property type="match status" value="1"/>
</dbReference>
<dbReference type="CDD" id="cd00077">
    <property type="entry name" value="HDc"/>
    <property type="match status" value="1"/>
</dbReference>
<dbReference type="InterPro" id="IPR037522">
    <property type="entry name" value="HD_GYP_dom"/>
</dbReference>
<dbReference type="PANTHER" id="PTHR43155">
    <property type="entry name" value="CYCLIC DI-GMP PHOSPHODIESTERASE PA4108-RELATED"/>
    <property type="match status" value="1"/>
</dbReference>
<dbReference type="RefSeq" id="WP_262993930.1">
    <property type="nucleotide sequence ID" value="NZ_JAOTJC010000008.1"/>
</dbReference>
<feature type="domain" description="HD-GYP" evidence="1">
    <location>
        <begin position="127"/>
        <end position="323"/>
    </location>
</feature>
<dbReference type="Pfam" id="PF11871">
    <property type="entry name" value="DUF3391"/>
    <property type="match status" value="1"/>
</dbReference>
<evidence type="ECO:0000313" key="2">
    <source>
        <dbReference type="EMBL" id="MCU7554852.1"/>
    </source>
</evidence>
<evidence type="ECO:0000313" key="3">
    <source>
        <dbReference type="Proteomes" id="UP001209257"/>
    </source>
</evidence>
<dbReference type="PROSITE" id="PS51832">
    <property type="entry name" value="HD_GYP"/>
    <property type="match status" value="1"/>
</dbReference>
<evidence type="ECO:0000259" key="1">
    <source>
        <dbReference type="PROSITE" id="PS51832"/>
    </source>
</evidence>
<sequence>MLKHVAIDELVPGMYVNKVVEQSGALKMRSKGVVKSPQTISALKDKGILVLEIDMAKSRIAGSIAEPQAVPPVPQPSAPQSQSEALSSANDLYMQAVSIQGELINALKKGGASDLSPISELSQSIIDSLFDNQDALSCLTMIKDADAYLLEHSINCGILMSLFAQHLEYDRDTIEQVCTGAMLMDVGMSAIPQELRYHTGELSNDDWKLVQTHVDVGVDMLEQCADISDLSLTIVAQHHERVDGSGYPAGLQQDTISTFAKMAAIVDTYDAMVSRRPHQDSLTPSVALKRLVKSPGLDQTMVKEFIRCVGVHPVGSLVRLKSGKLGIICKAGTSDMLSPVVMTFYSINSGSYNEIKRVDLSKSNDEIVSGVRPADFGINLPKFFREVFIHQVPDR</sequence>
<gene>
    <name evidence="2" type="ORF">OCL06_09600</name>
</gene>
<dbReference type="Gene3D" id="1.10.3210.10">
    <property type="entry name" value="Hypothetical protein af1432"/>
    <property type="match status" value="1"/>
</dbReference>
<organism evidence="2 3">
    <name type="scientific">Alteromonas salexigens</name>
    <dbReference type="NCBI Taxonomy" id="2982530"/>
    <lineage>
        <taxon>Bacteria</taxon>
        <taxon>Pseudomonadati</taxon>
        <taxon>Pseudomonadota</taxon>
        <taxon>Gammaproteobacteria</taxon>
        <taxon>Alteromonadales</taxon>
        <taxon>Alteromonadaceae</taxon>
        <taxon>Alteromonas/Salinimonas group</taxon>
        <taxon>Alteromonas</taxon>
    </lineage>
</organism>
<dbReference type="SUPFAM" id="SSF109604">
    <property type="entry name" value="HD-domain/PDEase-like"/>
    <property type="match status" value="1"/>
</dbReference>
<name>A0ABT2VPR2_9ALTE</name>
<dbReference type="EMBL" id="JAOTJC010000008">
    <property type="protein sequence ID" value="MCU7554852.1"/>
    <property type="molecule type" value="Genomic_DNA"/>
</dbReference>
<dbReference type="InterPro" id="IPR003607">
    <property type="entry name" value="HD/PDEase_dom"/>
</dbReference>
<dbReference type="Proteomes" id="UP001209257">
    <property type="component" value="Unassembled WGS sequence"/>
</dbReference>
<comment type="caution">
    <text evidence="2">The sequence shown here is derived from an EMBL/GenBank/DDBJ whole genome shotgun (WGS) entry which is preliminary data.</text>
</comment>
<keyword evidence="3" id="KW-1185">Reference proteome</keyword>
<accession>A0ABT2VPR2</accession>